<feature type="transmembrane region" description="Helical" evidence="1">
    <location>
        <begin position="186"/>
        <end position="210"/>
    </location>
</feature>
<feature type="transmembrane region" description="Helical" evidence="1">
    <location>
        <begin position="56"/>
        <end position="77"/>
    </location>
</feature>
<sequence>MSLQEITGILRNYFHLGIIRLVLLGLIICFSYFVVYKKILGGNKKPSKKQIVVGGLLIIYLIMVLGVTFLSRGHYYQGNMNLHFLYSYRQAWNTFNIRNWQFVILNIFMFVPLGFLLPLYHDKFLKKRWTLGAGLLFTLTIETLQLITGRGLFVLDDIFNNFLGAVIGYGLIMGLKTLFNSRRKRVALSVAYFSPLLIVILVFVSIFAYYHSKEFGNLHLNYNYKINMKNTTTVLNAKLNDQRKSFPIYQAPTYTKTTATDFAKDFFSNIQVDIEELEVIPYSIAAVYRVRDHYNTYNMRVNFLDGSYSFTDFSMHEPDLIPMETEEAVLIQSLDNFGIIIPEGASFFGYGNGNYAWNATEYSDDFIIDGSLNVVYYNDNTIKHISNSLVTYKKVRDVLLKSEEEAYKEILAGKFQYLYFGNTINSIAIHGVELSYQLDSKGFYQPVYMFKCTINDMETRIYIPALL</sequence>
<feature type="transmembrane region" description="Helical" evidence="1">
    <location>
        <begin position="159"/>
        <end position="179"/>
    </location>
</feature>
<evidence type="ECO:0000256" key="1">
    <source>
        <dbReference type="SAM" id="Phobius"/>
    </source>
</evidence>
<keyword evidence="1" id="KW-0472">Membrane</keyword>
<name>A0A4R3MQV3_9FIRM</name>
<keyword evidence="4" id="KW-1185">Reference proteome</keyword>
<dbReference type="Proteomes" id="UP000294902">
    <property type="component" value="Unassembled WGS sequence"/>
</dbReference>
<dbReference type="Pfam" id="PF04892">
    <property type="entry name" value="VanZ"/>
    <property type="match status" value="1"/>
</dbReference>
<comment type="caution">
    <text evidence="3">The sequence shown here is derived from an EMBL/GenBank/DDBJ whole genome shotgun (WGS) entry which is preliminary data.</text>
</comment>
<evidence type="ECO:0000259" key="2">
    <source>
        <dbReference type="Pfam" id="PF04892"/>
    </source>
</evidence>
<organism evidence="3 4">
    <name type="scientific">Natranaerovirga pectinivora</name>
    <dbReference type="NCBI Taxonomy" id="682400"/>
    <lineage>
        <taxon>Bacteria</taxon>
        <taxon>Bacillati</taxon>
        <taxon>Bacillota</taxon>
        <taxon>Clostridia</taxon>
        <taxon>Lachnospirales</taxon>
        <taxon>Natranaerovirgaceae</taxon>
        <taxon>Natranaerovirga</taxon>
    </lineage>
</organism>
<feature type="transmembrane region" description="Helical" evidence="1">
    <location>
        <begin position="12"/>
        <end position="35"/>
    </location>
</feature>
<dbReference type="InterPro" id="IPR053150">
    <property type="entry name" value="Teicoplanin_resist-assoc"/>
</dbReference>
<dbReference type="EMBL" id="SMAL01000001">
    <property type="protein sequence ID" value="TCT17164.1"/>
    <property type="molecule type" value="Genomic_DNA"/>
</dbReference>
<gene>
    <name evidence="3" type="ORF">EDC18_101462</name>
</gene>
<proteinExistence type="predicted"/>
<keyword evidence="1" id="KW-1133">Transmembrane helix</keyword>
<accession>A0A4R3MQV3</accession>
<dbReference type="AlphaFoldDB" id="A0A4R3MQV3"/>
<dbReference type="PANTHER" id="PTHR36834">
    <property type="entry name" value="MEMBRANE PROTEIN-RELATED"/>
    <property type="match status" value="1"/>
</dbReference>
<dbReference type="RefSeq" id="WP_165878435.1">
    <property type="nucleotide sequence ID" value="NZ_SMAL01000001.1"/>
</dbReference>
<reference evidence="3 4" key="1">
    <citation type="submission" date="2019-03" db="EMBL/GenBank/DDBJ databases">
        <title>Genomic Encyclopedia of Type Strains, Phase IV (KMG-IV): sequencing the most valuable type-strain genomes for metagenomic binning, comparative biology and taxonomic classification.</title>
        <authorList>
            <person name="Goeker M."/>
        </authorList>
    </citation>
    <scope>NUCLEOTIDE SEQUENCE [LARGE SCALE GENOMIC DNA]</scope>
    <source>
        <strain evidence="3 4">DSM 24629</strain>
    </source>
</reference>
<dbReference type="InterPro" id="IPR006976">
    <property type="entry name" value="VanZ-like"/>
</dbReference>
<dbReference type="PANTHER" id="PTHR36834:SF1">
    <property type="entry name" value="INTEGRAL MEMBRANE PROTEIN"/>
    <property type="match status" value="1"/>
</dbReference>
<evidence type="ECO:0000313" key="3">
    <source>
        <dbReference type="EMBL" id="TCT17164.1"/>
    </source>
</evidence>
<evidence type="ECO:0000313" key="4">
    <source>
        <dbReference type="Proteomes" id="UP000294902"/>
    </source>
</evidence>
<protein>
    <submittedName>
        <fullName evidence="3">Glycopeptide antibiotics resistance protein</fullName>
    </submittedName>
</protein>
<keyword evidence="1" id="KW-0812">Transmembrane</keyword>
<feature type="transmembrane region" description="Helical" evidence="1">
    <location>
        <begin position="97"/>
        <end position="117"/>
    </location>
</feature>
<feature type="domain" description="VanZ-like" evidence="2">
    <location>
        <begin position="58"/>
        <end position="173"/>
    </location>
</feature>